<organism evidence="4 5">
    <name type="scientific">Dorea formicigenerans</name>
    <dbReference type="NCBI Taxonomy" id="39486"/>
    <lineage>
        <taxon>Bacteria</taxon>
        <taxon>Bacillati</taxon>
        <taxon>Bacillota</taxon>
        <taxon>Clostridia</taxon>
        <taxon>Lachnospirales</taxon>
        <taxon>Lachnospiraceae</taxon>
        <taxon>Dorea</taxon>
    </lineage>
</organism>
<dbReference type="NCBIfam" id="NF006988">
    <property type="entry name" value="PRK09453.1"/>
    <property type="match status" value="1"/>
</dbReference>
<reference evidence="4 5" key="1">
    <citation type="submission" date="2018-08" db="EMBL/GenBank/DDBJ databases">
        <title>A genome reference for cultivated species of the human gut microbiota.</title>
        <authorList>
            <person name="Zou Y."/>
            <person name="Xue W."/>
            <person name="Luo G."/>
        </authorList>
    </citation>
    <scope>NUCLEOTIDE SEQUENCE [LARGE SCALE GENOMIC DNA]</scope>
    <source>
        <strain evidence="4 5">AF12-11</strain>
    </source>
</reference>
<dbReference type="EC" id="3.1.4.-" evidence="2"/>
<evidence type="ECO:0000313" key="4">
    <source>
        <dbReference type="EMBL" id="RGW54601.1"/>
    </source>
</evidence>
<dbReference type="SUPFAM" id="SSF56300">
    <property type="entry name" value="Metallo-dependent phosphatases"/>
    <property type="match status" value="1"/>
</dbReference>
<proteinExistence type="inferred from homology"/>
<evidence type="ECO:0000259" key="3">
    <source>
        <dbReference type="Pfam" id="PF12850"/>
    </source>
</evidence>
<dbReference type="EMBL" id="QSAJ01000007">
    <property type="protein sequence ID" value="RGW54601.1"/>
    <property type="molecule type" value="Genomic_DNA"/>
</dbReference>
<comment type="caution">
    <text evidence="4">The sequence shown here is derived from an EMBL/GenBank/DDBJ whole genome shotgun (WGS) entry which is preliminary data.</text>
</comment>
<sequence>MKLMIASDIHGSAYYCEKMIEAYKREKADKLLLLGDLLYHGPRNDLPKDYNPKAVIAMLNAMKEELLCVRGNCDTEVDQMVLEFPILADYCFIELDGHTIFATHGHHHNPANPPMLKKGEILLNGHTHIPANQDMADFIYMNPGSVSIPKENSAHGYMIYDQEFIWKDLDGNVIDMM</sequence>
<evidence type="ECO:0000313" key="5">
    <source>
        <dbReference type="Proteomes" id="UP000266376"/>
    </source>
</evidence>
<evidence type="ECO:0000256" key="2">
    <source>
        <dbReference type="RuleBase" id="RU362039"/>
    </source>
</evidence>
<dbReference type="PANTHER" id="PTHR11124">
    <property type="entry name" value="VACUOLAR SORTING PROTEIN VPS29"/>
    <property type="match status" value="1"/>
</dbReference>
<protein>
    <recommendedName>
        <fullName evidence="2">Phosphoesterase</fullName>
        <ecNumber evidence="2">3.1.4.-</ecNumber>
    </recommendedName>
</protein>
<dbReference type="GO" id="GO:0016787">
    <property type="term" value="F:hydrolase activity"/>
    <property type="evidence" value="ECO:0007669"/>
    <property type="project" value="UniProtKB-UniRule"/>
</dbReference>
<comment type="cofactor">
    <cofactor evidence="2">
        <name>a divalent metal cation</name>
        <dbReference type="ChEBI" id="CHEBI:60240"/>
    </cofactor>
</comment>
<dbReference type="NCBIfam" id="TIGR00040">
    <property type="entry name" value="yfcE"/>
    <property type="match status" value="1"/>
</dbReference>
<keyword evidence="2" id="KW-0479">Metal-binding</keyword>
<feature type="domain" description="Calcineurin-like phosphoesterase" evidence="3">
    <location>
        <begin position="1"/>
        <end position="161"/>
    </location>
</feature>
<dbReference type="InterPro" id="IPR000979">
    <property type="entry name" value="Phosphodiesterase_MJ0936/Vps29"/>
</dbReference>
<gene>
    <name evidence="4" type="ORF">DWV67_04215</name>
</gene>
<name>A0A395XP37_9FIRM</name>
<dbReference type="GO" id="GO:0046872">
    <property type="term" value="F:metal ion binding"/>
    <property type="evidence" value="ECO:0007669"/>
    <property type="project" value="UniProtKB-KW"/>
</dbReference>
<accession>A0A395XP37</accession>
<dbReference type="AlphaFoldDB" id="A0A395XP37"/>
<evidence type="ECO:0000256" key="1">
    <source>
        <dbReference type="ARBA" id="ARBA00008950"/>
    </source>
</evidence>
<dbReference type="InterPro" id="IPR024654">
    <property type="entry name" value="Calcineurin-like_PHP_lpxH"/>
</dbReference>
<dbReference type="InterPro" id="IPR029052">
    <property type="entry name" value="Metallo-depent_PP-like"/>
</dbReference>
<dbReference type="Proteomes" id="UP000266376">
    <property type="component" value="Unassembled WGS sequence"/>
</dbReference>
<dbReference type="Gene3D" id="3.60.21.10">
    <property type="match status" value="1"/>
</dbReference>
<dbReference type="Pfam" id="PF12850">
    <property type="entry name" value="Metallophos_2"/>
    <property type="match status" value="1"/>
</dbReference>
<comment type="similarity">
    <text evidence="1 2">Belongs to the metallophosphoesterase superfamily. YfcE family.</text>
</comment>